<organism evidence="1 2">
    <name type="scientific">Arctia plantaginis</name>
    <name type="common">Wood tiger moth</name>
    <name type="synonym">Phalaena plantaginis</name>
    <dbReference type="NCBI Taxonomy" id="874455"/>
    <lineage>
        <taxon>Eukaryota</taxon>
        <taxon>Metazoa</taxon>
        <taxon>Ecdysozoa</taxon>
        <taxon>Arthropoda</taxon>
        <taxon>Hexapoda</taxon>
        <taxon>Insecta</taxon>
        <taxon>Pterygota</taxon>
        <taxon>Neoptera</taxon>
        <taxon>Endopterygota</taxon>
        <taxon>Lepidoptera</taxon>
        <taxon>Glossata</taxon>
        <taxon>Ditrysia</taxon>
        <taxon>Noctuoidea</taxon>
        <taxon>Erebidae</taxon>
        <taxon>Arctiinae</taxon>
        <taxon>Arctia</taxon>
    </lineage>
</organism>
<proteinExistence type="predicted"/>
<dbReference type="OrthoDB" id="7407933at2759"/>
<sequence>MSSNQRREFLLRDDNIFEVLIADNSDNDDGLLLDKEDQTFIAQDIDAGKSTFEIEPSSTPLEEFLVENQDPGITDPTFDWRKNSYSPRNFDEIPEYNFFEVTILLSFFHPYQS</sequence>
<dbReference type="EMBL" id="CADEBD010000294">
    <property type="protein sequence ID" value="CAB3234025.1"/>
    <property type="molecule type" value="Genomic_DNA"/>
</dbReference>
<gene>
    <name evidence="1" type="ORF">APLA_LOCUS6340</name>
</gene>
<comment type="caution">
    <text evidence="1">The sequence shown here is derived from an EMBL/GenBank/DDBJ whole genome shotgun (WGS) entry which is preliminary data.</text>
</comment>
<evidence type="ECO:0000313" key="2">
    <source>
        <dbReference type="Proteomes" id="UP000494256"/>
    </source>
</evidence>
<protein>
    <submittedName>
        <fullName evidence="1">Uncharacterized protein</fullName>
    </submittedName>
</protein>
<name>A0A8S0ZQD1_ARCPL</name>
<accession>A0A8S0ZQD1</accession>
<dbReference type="Proteomes" id="UP000494256">
    <property type="component" value="Unassembled WGS sequence"/>
</dbReference>
<reference evidence="1 2" key="1">
    <citation type="submission" date="2020-04" db="EMBL/GenBank/DDBJ databases">
        <authorList>
            <person name="Wallbank WR R."/>
            <person name="Pardo Diaz C."/>
            <person name="Kozak K."/>
            <person name="Martin S."/>
            <person name="Jiggins C."/>
            <person name="Moest M."/>
            <person name="Warren A I."/>
            <person name="Byers J.R.P. K."/>
            <person name="Montejo-Kovacevich G."/>
            <person name="Yen C E."/>
        </authorList>
    </citation>
    <scope>NUCLEOTIDE SEQUENCE [LARGE SCALE GENOMIC DNA]</scope>
</reference>
<evidence type="ECO:0000313" key="1">
    <source>
        <dbReference type="EMBL" id="CAB3234025.1"/>
    </source>
</evidence>
<dbReference type="AlphaFoldDB" id="A0A8S0ZQD1"/>